<keyword evidence="5" id="KW-0170">Cobalt</keyword>
<evidence type="ECO:0000256" key="1">
    <source>
        <dbReference type="ARBA" id="ARBA00001922"/>
    </source>
</evidence>
<comment type="catalytic activity">
    <reaction evidence="6">
        <text>a 2'-deoxyribonucleoside 5'-diphosphate + [thioredoxin]-disulfide + H2O = a ribonucleoside 5'-diphosphate + [thioredoxin]-dithiol</text>
        <dbReference type="Rhea" id="RHEA:23252"/>
        <dbReference type="Rhea" id="RHEA-COMP:10698"/>
        <dbReference type="Rhea" id="RHEA-COMP:10700"/>
        <dbReference type="ChEBI" id="CHEBI:15377"/>
        <dbReference type="ChEBI" id="CHEBI:29950"/>
        <dbReference type="ChEBI" id="CHEBI:50058"/>
        <dbReference type="ChEBI" id="CHEBI:57930"/>
        <dbReference type="ChEBI" id="CHEBI:73316"/>
        <dbReference type="EC" id="1.17.4.1"/>
    </reaction>
</comment>
<comment type="similarity">
    <text evidence="6">Belongs to the ribonucleoside diphosphate reductase large chain family.</text>
</comment>
<dbReference type="PANTHER" id="PTHR43371:SF1">
    <property type="entry name" value="RIBONUCLEOSIDE-DIPHOSPHATE REDUCTASE"/>
    <property type="match status" value="1"/>
</dbReference>
<evidence type="ECO:0000256" key="6">
    <source>
        <dbReference type="RuleBase" id="RU003410"/>
    </source>
</evidence>
<dbReference type="InterPro" id="IPR000788">
    <property type="entry name" value="RNR_lg_C"/>
</dbReference>
<dbReference type="EC" id="1.17.4.1" evidence="6"/>
<evidence type="ECO:0000256" key="4">
    <source>
        <dbReference type="ARBA" id="ARBA00023116"/>
    </source>
</evidence>
<evidence type="ECO:0000259" key="7">
    <source>
        <dbReference type="Pfam" id="PF00317"/>
    </source>
</evidence>
<name>A0A1F6FTH6_9BACT</name>
<evidence type="ECO:0000259" key="8">
    <source>
        <dbReference type="Pfam" id="PF02867"/>
    </source>
</evidence>
<keyword evidence="4 6" id="KW-0215">Deoxyribonucleotide synthesis</keyword>
<proteinExistence type="inferred from homology"/>
<feature type="domain" description="Ribonucleotide reductase large subunit C-terminal" evidence="8">
    <location>
        <begin position="388"/>
        <end position="538"/>
    </location>
</feature>
<comment type="caution">
    <text evidence="9">The sequence shown here is derived from an EMBL/GenBank/DDBJ whole genome shotgun (WGS) entry which is preliminary data.</text>
</comment>
<dbReference type="Proteomes" id="UP000179230">
    <property type="component" value="Unassembled WGS sequence"/>
</dbReference>
<dbReference type="EMBL" id="MFMT01000005">
    <property type="protein sequence ID" value="OGG89162.1"/>
    <property type="molecule type" value="Genomic_DNA"/>
</dbReference>
<dbReference type="PANTHER" id="PTHR43371">
    <property type="entry name" value="VITAMIN B12-DEPENDENT RIBONUCLEOTIDE REDUCTASE"/>
    <property type="match status" value="1"/>
</dbReference>
<dbReference type="GO" id="GO:0004748">
    <property type="term" value="F:ribonucleoside-diphosphate reductase activity, thioredoxin disulfide as acceptor"/>
    <property type="evidence" value="ECO:0007669"/>
    <property type="project" value="TreeGrafter"/>
</dbReference>
<feature type="domain" description="Ribonucleotide reductase large subunit C-terminal" evidence="8">
    <location>
        <begin position="78"/>
        <end position="198"/>
    </location>
</feature>
<evidence type="ECO:0000256" key="3">
    <source>
        <dbReference type="ARBA" id="ARBA00023002"/>
    </source>
</evidence>
<dbReference type="Gene3D" id="3.20.70.20">
    <property type="match status" value="1"/>
</dbReference>
<keyword evidence="3 6" id="KW-0560">Oxidoreductase</keyword>
<dbReference type="SUPFAM" id="SSF51998">
    <property type="entry name" value="PFL-like glycyl radical enzymes"/>
    <property type="match status" value="1"/>
</dbReference>
<evidence type="ECO:0000313" key="10">
    <source>
        <dbReference type="Proteomes" id="UP000179230"/>
    </source>
</evidence>
<dbReference type="InterPro" id="IPR013509">
    <property type="entry name" value="RNR_lsu_N"/>
</dbReference>
<evidence type="ECO:0000256" key="2">
    <source>
        <dbReference type="ARBA" id="ARBA00022628"/>
    </source>
</evidence>
<dbReference type="AlphaFoldDB" id="A0A1F6FTH6"/>
<comment type="cofactor">
    <cofactor evidence="1">
        <name>adenosylcob(III)alamin</name>
        <dbReference type="ChEBI" id="CHEBI:18408"/>
    </cofactor>
</comment>
<feature type="domain" description="Ribonucleotide reductase large subunit C-terminal" evidence="8">
    <location>
        <begin position="203"/>
        <end position="382"/>
    </location>
</feature>
<dbReference type="GO" id="GO:0031419">
    <property type="term" value="F:cobalamin binding"/>
    <property type="evidence" value="ECO:0007669"/>
    <property type="project" value="UniProtKB-KW"/>
</dbReference>
<evidence type="ECO:0000256" key="5">
    <source>
        <dbReference type="ARBA" id="ARBA00023285"/>
    </source>
</evidence>
<comment type="function">
    <text evidence="6">Provides the precursors necessary for DNA synthesis. Catalyzes the biosynthesis of deoxyribonucleotides from the corresponding ribonucleotides.</text>
</comment>
<dbReference type="Pfam" id="PF02867">
    <property type="entry name" value="Ribonuc_red_lgC"/>
    <property type="match status" value="3"/>
</dbReference>
<organism evidence="9 10">
    <name type="scientific">Candidatus Kaiserbacteria bacterium RIFOXYD1_FULL_42_15</name>
    <dbReference type="NCBI Taxonomy" id="1798532"/>
    <lineage>
        <taxon>Bacteria</taxon>
        <taxon>Candidatus Kaiseribacteriota</taxon>
    </lineage>
</organism>
<reference evidence="9 10" key="1">
    <citation type="journal article" date="2016" name="Nat. Commun.">
        <title>Thousands of microbial genomes shed light on interconnected biogeochemical processes in an aquifer system.</title>
        <authorList>
            <person name="Anantharaman K."/>
            <person name="Brown C.T."/>
            <person name="Hug L.A."/>
            <person name="Sharon I."/>
            <person name="Castelle C.J."/>
            <person name="Probst A.J."/>
            <person name="Thomas B.C."/>
            <person name="Singh A."/>
            <person name="Wilkins M.J."/>
            <person name="Karaoz U."/>
            <person name="Brodie E.L."/>
            <person name="Williams K.H."/>
            <person name="Hubbard S.S."/>
            <person name="Banfield J.F."/>
        </authorList>
    </citation>
    <scope>NUCLEOTIDE SEQUENCE [LARGE SCALE GENOMIC DNA]</scope>
</reference>
<protein>
    <recommendedName>
        <fullName evidence="6">Ribonucleoside-diphosphate reductase</fullName>
        <ecNumber evidence="6">1.17.4.1</ecNumber>
    </recommendedName>
</protein>
<dbReference type="NCBIfam" id="TIGR02510">
    <property type="entry name" value="NrdE-prime"/>
    <property type="match status" value="1"/>
</dbReference>
<feature type="domain" description="Ribonucleotide reductase large subunit N-terminal" evidence="7">
    <location>
        <begin position="6"/>
        <end position="74"/>
    </location>
</feature>
<dbReference type="InterPro" id="IPR050862">
    <property type="entry name" value="RdRp_reductase_class-2"/>
</dbReference>
<gene>
    <name evidence="9" type="ORF">A2592_00445</name>
</gene>
<evidence type="ECO:0000313" key="9">
    <source>
        <dbReference type="EMBL" id="OGG89162.1"/>
    </source>
</evidence>
<dbReference type="Pfam" id="PF00317">
    <property type="entry name" value="Ribonuc_red_lgN"/>
    <property type="match status" value="1"/>
</dbReference>
<sequence length="560" mass="63472">MEAWYWLNENSRTFLARGYLAEGQTAEDRVRVISDTAEKLLKKPGFSDKFYEYMSKGWISLASPVWSNFGVKKGLPISCFGSYLPDDMAGILLTQAEVGMMSKYGGGTSAYFGALRPRGAGISDNGHSSGPVHFMQLFETIIDVVSQGSVRRGNFSPYLPIEHPDINEFLDIGTEGNPIQKLTHGVTVGDEWMEKMIEGDADKRAVWAKIIQRRGQMGYPYIIFKDTANNNTAKVYQDKKLEIVASNLCSEIMLPSKEDWSFVCCLSSVNLHHYDDWKDTDLVETMTYFLDAVMQDFINKLETLRDNDDKEKRLAFTFMERAYNFARDNRALGLGVLGWHSLLQSKNLSFESKEAIVLNSEVFKLIQEKSYAASEAMAVEYGEPAILKGYGRRNTTTMSIAPTTSSAFILGQVSQGIEPIWSNCYIKDIAKMKVTIKNPMLKELLETKGQDTKLVWDSIRDADGSVQHLDFLDEHEKEVYRTFAEINQSAVVEQASVRQKFIDQSQSLNVMVTPDTPVKEINQLYIQAWKQGVKSLYYQHSMNAAQQLSRRKIQERNAKK</sequence>
<accession>A0A1F6FTH6</accession>
<keyword evidence="2" id="KW-0846">Cobalamin</keyword>
<dbReference type="PRINTS" id="PR01183">
    <property type="entry name" value="RIBORDTASEM1"/>
</dbReference>
<dbReference type="InterPro" id="IPR013350">
    <property type="entry name" value="RNR_alpha"/>
</dbReference>
<dbReference type="NCBIfam" id="NF006577">
    <property type="entry name" value="PRK09102.1"/>
    <property type="match status" value="1"/>
</dbReference>